<proteinExistence type="predicted"/>
<dbReference type="Pfam" id="PF01436">
    <property type="entry name" value="NHL"/>
    <property type="match status" value="1"/>
</dbReference>
<organism evidence="2">
    <name type="scientific">marine metagenome</name>
    <dbReference type="NCBI Taxonomy" id="408172"/>
    <lineage>
        <taxon>unclassified sequences</taxon>
        <taxon>metagenomes</taxon>
        <taxon>ecological metagenomes</taxon>
    </lineage>
</organism>
<dbReference type="Gene3D" id="2.120.10.30">
    <property type="entry name" value="TolB, C-terminal domain"/>
    <property type="match status" value="1"/>
</dbReference>
<dbReference type="InterPro" id="IPR011042">
    <property type="entry name" value="6-blade_b-propeller_TolB-like"/>
</dbReference>
<sequence length="37" mass="3746">SGNLVESFGGGLMIQPHGLHVDPDGNVWVTDAQGPSG</sequence>
<gene>
    <name evidence="2" type="ORF">METZ01_LOCUS458801</name>
</gene>
<evidence type="ECO:0008006" key="3">
    <source>
        <dbReference type="Google" id="ProtNLM"/>
    </source>
</evidence>
<evidence type="ECO:0000313" key="2">
    <source>
        <dbReference type="EMBL" id="SVE05947.1"/>
    </source>
</evidence>
<dbReference type="AlphaFoldDB" id="A0A383ADQ1"/>
<dbReference type="SUPFAM" id="SSF63829">
    <property type="entry name" value="Calcium-dependent phosphotriesterase"/>
    <property type="match status" value="1"/>
</dbReference>
<evidence type="ECO:0000256" key="1">
    <source>
        <dbReference type="ARBA" id="ARBA00022737"/>
    </source>
</evidence>
<accession>A0A383ADQ1</accession>
<name>A0A383ADQ1_9ZZZZ</name>
<dbReference type="EMBL" id="UINC01191345">
    <property type="protein sequence ID" value="SVE05947.1"/>
    <property type="molecule type" value="Genomic_DNA"/>
</dbReference>
<protein>
    <recommendedName>
        <fullName evidence="3">SMP-30/Gluconolactonase/LRE-like region domain-containing protein</fullName>
    </recommendedName>
</protein>
<keyword evidence="1" id="KW-0677">Repeat</keyword>
<reference evidence="2" key="1">
    <citation type="submission" date="2018-05" db="EMBL/GenBank/DDBJ databases">
        <authorList>
            <person name="Lanie J.A."/>
            <person name="Ng W.-L."/>
            <person name="Kazmierczak K.M."/>
            <person name="Andrzejewski T.M."/>
            <person name="Davidsen T.M."/>
            <person name="Wayne K.J."/>
            <person name="Tettelin H."/>
            <person name="Glass J.I."/>
            <person name="Rusch D."/>
            <person name="Podicherti R."/>
            <person name="Tsui H.-C.T."/>
            <person name="Winkler M.E."/>
        </authorList>
    </citation>
    <scope>NUCLEOTIDE SEQUENCE</scope>
</reference>
<feature type="non-terminal residue" evidence="2">
    <location>
        <position position="1"/>
    </location>
</feature>
<dbReference type="InterPro" id="IPR001258">
    <property type="entry name" value="NHL_repeat"/>
</dbReference>